<dbReference type="Proteomes" id="UP001236800">
    <property type="component" value="Chromosome"/>
</dbReference>
<reference evidence="1" key="1">
    <citation type="submission" date="2023-08" db="EMBL/GenBank/DDBJ databases">
        <title>Complete genome sequence of Shewanella oncorhynchi Z-P2, a siderophore putrebactin-producing bacterium.</title>
        <authorList>
            <person name="Zhang Y."/>
        </authorList>
    </citation>
    <scope>NUCLEOTIDE SEQUENCE</scope>
    <source>
        <strain evidence="1">Z-P2</strain>
    </source>
</reference>
<proteinExistence type="predicted"/>
<dbReference type="AlphaFoldDB" id="A0AA50KH58"/>
<gene>
    <name evidence="1" type="ORF">RA178_09590</name>
</gene>
<dbReference type="EMBL" id="CP132914">
    <property type="protein sequence ID" value="WMB74824.1"/>
    <property type="molecule type" value="Genomic_DNA"/>
</dbReference>
<accession>A0AA50KH58</accession>
<organism evidence="1">
    <name type="scientific">Shewanella oncorhynchi</name>
    <dbReference type="NCBI Taxonomy" id="2726434"/>
    <lineage>
        <taxon>Bacteria</taxon>
        <taxon>Pseudomonadati</taxon>
        <taxon>Pseudomonadota</taxon>
        <taxon>Gammaproteobacteria</taxon>
        <taxon>Alteromonadales</taxon>
        <taxon>Shewanellaceae</taxon>
        <taxon>Shewanella</taxon>
    </lineage>
</organism>
<evidence type="ECO:0000313" key="1">
    <source>
        <dbReference type="EMBL" id="WMB74824.1"/>
    </source>
</evidence>
<protein>
    <submittedName>
        <fullName evidence="1">Uncharacterized protein</fullName>
    </submittedName>
</protein>
<sequence>MVKTIDELVRISAAGGGMKISAQGKTIDQLVRIAAGSVNKPKLIISDTEKLTTDNLVRISAAGNGRVLFDFTE</sequence>
<dbReference type="GeneID" id="301339435"/>
<dbReference type="KEGG" id="sog:RA178_09590"/>
<dbReference type="RefSeq" id="WP_306685237.1">
    <property type="nucleotide sequence ID" value="NZ_CP132914.1"/>
</dbReference>
<name>A0AA50KH58_9GAMM</name>